<keyword evidence="3" id="KW-1185">Reference proteome</keyword>
<dbReference type="EMBL" id="NQWI01000074">
    <property type="protein sequence ID" value="PDW02310.1"/>
    <property type="molecule type" value="Genomic_DNA"/>
</dbReference>
<evidence type="ECO:0000313" key="2">
    <source>
        <dbReference type="EMBL" id="PDW02310.1"/>
    </source>
</evidence>
<comment type="caution">
    <text evidence="2">The sequence shown here is derived from an EMBL/GenBank/DDBJ whole genome shotgun (WGS) entry which is preliminary data.</text>
</comment>
<proteinExistence type="predicted"/>
<gene>
    <name evidence="2" type="ORF">CJ255_14580</name>
</gene>
<protein>
    <submittedName>
        <fullName evidence="2">Uncharacterized protein</fullName>
    </submittedName>
</protein>
<dbReference type="AlphaFoldDB" id="A0A2A6RHI7"/>
<sequence length="245" mass="26454">MNDAELVVLIEELRSLTLRWGEEVARGALAKQANLTPAQRAHVEAQVFAGGATIGDLHIGDAAQRDLLKGQTDVSGTLQGLAAGAITASTIQIFFGGKPGEDGAKLLAAYLTSLLDDCQRLRLNRLTGMRQSGKEQPTQADSNSSLRLQDVFTSLTSDGPPHVRRTIQARVERVRRFLKRLAKAQRSPEDVAPERVITVEVAAIERKEMQQRGSGDALPFDKLRGRLPKGVGGEGHPSHPNAISE</sequence>
<reference evidence="3" key="1">
    <citation type="submission" date="2017-08" db="EMBL/GenBank/DDBJ databases">
        <authorList>
            <person name="Grouzdev D.S."/>
            <person name="Gaisin V.A."/>
            <person name="Rysina M.S."/>
            <person name="Gorlenko V.M."/>
        </authorList>
    </citation>
    <scope>NUCLEOTIDE SEQUENCE [LARGE SCALE GENOMIC DNA]</scope>
    <source>
        <strain evidence="3">Kir15-3F</strain>
    </source>
</reference>
<dbReference type="RefSeq" id="WP_133117009.1">
    <property type="nucleotide sequence ID" value="NZ_NQWI01000074.1"/>
</dbReference>
<feature type="non-terminal residue" evidence="2">
    <location>
        <position position="245"/>
    </location>
</feature>
<accession>A0A2A6RHI7</accession>
<evidence type="ECO:0000256" key="1">
    <source>
        <dbReference type="SAM" id="MobiDB-lite"/>
    </source>
</evidence>
<feature type="region of interest" description="Disordered" evidence="1">
    <location>
        <begin position="208"/>
        <end position="245"/>
    </location>
</feature>
<dbReference type="Proteomes" id="UP000220527">
    <property type="component" value="Unassembled WGS sequence"/>
</dbReference>
<name>A0A2A6RHI7_9CHLR</name>
<evidence type="ECO:0000313" key="3">
    <source>
        <dbReference type="Proteomes" id="UP000220527"/>
    </source>
</evidence>
<organism evidence="2 3">
    <name type="scientific">Candidatus Viridilinea mediisalina</name>
    <dbReference type="NCBI Taxonomy" id="2024553"/>
    <lineage>
        <taxon>Bacteria</taxon>
        <taxon>Bacillati</taxon>
        <taxon>Chloroflexota</taxon>
        <taxon>Chloroflexia</taxon>
        <taxon>Chloroflexales</taxon>
        <taxon>Chloroflexineae</taxon>
        <taxon>Oscillochloridaceae</taxon>
        <taxon>Candidatus Viridilinea</taxon>
    </lineage>
</organism>